<dbReference type="InterPro" id="IPR036924">
    <property type="entry name" value="Prion/Doppel_b-ribbon_dom_sf"/>
</dbReference>
<accession>A0A668USZ8</accession>
<dbReference type="Gene3D" id="1.10.790.10">
    <property type="entry name" value="Prion/Doppel protein, beta-ribbon domain"/>
    <property type="match status" value="1"/>
</dbReference>
<sequence>MKLYSLSMLCLSLLLLNTPFSLTRRRGGRGKSSGSKKVSSGSHSGTNTGYKSKKDSTPQGGHPKQNNQGSPGQQGNYPRQPGAAGNPNQYPGQGSPYGGYGGSYGGYGGGYGRYGGGYGGGYGRYREGYGLGSPSEKSRGFARSAVVAAAGGAVAGTALGYGLGGFPRPHFNVRSPQEEYYYKHYMHRNHGSKTNTKKNTNTNTNTNTTEYSSDKGGHAVFTQPVQSYEDYMDACMKRSDILPVKTQKPQNKPGTTATATTKTNTSTPVTSESNDTATENPSTPTPTSPGPPNQPEEDDTVSIVEIGYPALIKQVKTSRCLELYMAYSMKYMRQEGPNDWSTGGVEGVEMGFQRLLAVVTSAILMLLNSNVPVLLH</sequence>
<reference evidence="3" key="1">
    <citation type="submission" date="2025-08" db="UniProtKB">
        <authorList>
            <consortium name="Ensembl"/>
        </authorList>
    </citation>
    <scope>IDENTIFICATION</scope>
</reference>
<feature type="compositionally biased region" description="Pro residues" evidence="1">
    <location>
        <begin position="283"/>
        <end position="294"/>
    </location>
</feature>
<keyword evidence="4" id="KW-1185">Reference proteome</keyword>
<feature type="region of interest" description="Disordered" evidence="1">
    <location>
        <begin position="23"/>
        <end position="95"/>
    </location>
</feature>
<feature type="compositionally biased region" description="Low complexity" evidence="1">
    <location>
        <begin position="193"/>
        <end position="209"/>
    </location>
</feature>
<dbReference type="OMA" id="QGNYPRQ"/>
<name>A0A668USZ8_OREAU</name>
<evidence type="ECO:0000313" key="3">
    <source>
        <dbReference type="Ensembl" id="ENSOABP00000041794.2"/>
    </source>
</evidence>
<feature type="compositionally biased region" description="Low complexity" evidence="1">
    <location>
        <begin position="32"/>
        <end position="45"/>
    </location>
</feature>
<evidence type="ECO:0008006" key="5">
    <source>
        <dbReference type="Google" id="ProtNLM"/>
    </source>
</evidence>
<feature type="compositionally biased region" description="Low complexity" evidence="1">
    <location>
        <begin position="65"/>
        <end position="76"/>
    </location>
</feature>
<evidence type="ECO:0000256" key="1">
    <source>
        <dbReference type="SAM" id="MobiDB-lite"/>
    </source>
</evidence>
<feature type="region of interest" description="Disordered" evidence="1">
    <location>
        <begin position="189"/>
        <end position="218"/>
    </location>
</feature>
<dbReference type="GO" id="GO:0016020">
    <property type="term" value="C:membrane"/>
    <property type="evidence" value="ECO:0007669"/>
    <property type="project" value="InterPro"/>
</dbReference>
<feature type="signal peptide" evidence="2">
    <location>
        <begin position="1"/>
        <end position="23"/>
    </location>
</feature>
<dbReference type="AlphaFoldDB" id="A0A668USZ8"/>
<proteinExistence type="predicted"/>
<reference evidence="3" key="2">
    <citation type="submission" date="2025-09" db="UniProtKB">
        <authorList>
            <consortium name="Ensembl"/>
        </authorList>
    </citation>
    <scope>IDENTIFICATION</scope>
</reference>
<feature type="region of interest" description="Disordered" evidence="1">
    <location>
        <begin position="242"/>
        <end position="298"/>
    </location>
</feature>
<organism evidence="3 4">
    <name type="scientific">Oreochromis aureus</name>
    <name type="common">Israeli tilapia</name>
    <name type="synonym">Chromis aureus</name>
    <dbReference type="NCBI Taxonomy" id="47969"/>
    <lineage>
        <taxon>Eukaryota</taxon>
        <taxon>Metazoa</taxon>
        <taxon>Chordata</taxon>
        <taxon>Craniata</taxon>
        <taxon>Vertebrata</taxon>
        <taxon>Euteleostomi</taxon>
        <taxon>Actinopterygii</taxon>
        <taxon>Neopterygii</taxon>
        <taxon>Teleostei</taxon>
        <taxon>Neoteleostei</taxon>
        <taxon>Acanthomorphata</taxon>
        <taxon>Ovalentaria</taxon>
        <taxon>Cichlomorphae</taxon>
        <taxon>Cichliformes</taxon>
        <taxon>Cichlidae</taxon>
        <taxon>African cichlids</taxon>
        <taxon>Pseudocrenilabrinae</taxon>
        <taxon>Oreochromini</taxon>
        <taxon>Oreochromis</taxon>
    </lineage>
</organism>
<dbReference type="Ensembl" id="ENSOABT00000042915.2">
    <property type="protein sequence ID" value="ENSOABP00000041794.2"/>
    <property type="gene ID" value="ENSOABG00000018898.2"/>
</dbReference>
<evidence type="ECO:0000256" key="2">
    <source>
        <dbReference type="SAM" id="SignalP"/>
    </source>
</evidence>
<evidence type="ECO:0000313" key="4">
    <source>
        <dbReference type="Proteomes" id="UP000472276"/>
    </source>
</evidence>
<dbReference type="SUPFAM" id="SSF54098">
    <property type="entry name" value="Prion-like"/>
    <property type="match status" value="1"/>
</dbReference>
<dbReference type="Proteomes" id="UP000472276">
    <property type="component" value="Unassembled WGS sequence"/>
</dbReference>
<feature type="compositionally biased region" description="Low complexity" evidence="1">
    <location>
        <begin position="251"/>
        <end position="282"/>
    </location>
</feature>
<dbReference type="GO" id="GO:0051260">
    <property type="term" value="P:protein homooligomerization"/>
    <property type="evidence" value="ECO:0007669"/>
    <property type="project" value="InterPro"/>
</dbReference>
<keyword evidence="2" id="KW-0732">Signal</keyword>
<gene>
    <name evidence="3" type="primary">LOC116310985</name>
</gene>
<feature type="chain" id="PRO_5044185516" description="Prion protein, related sequence 3" evidence="2">
    <location>
        <begin position="24"/>
        <end position="376"/>
    </location>
</feature>
<protein>
    <recommendedName>
        <fullName evidence="5">Prion protein, related sequence 3</fullName>
    </recommendedName>
</protein>